<gene>
    <name evidence="1" type="ORF">KLO01_11170</name>
</gene>
<evidence type="ECO:0000313" key="2">
    <source>
        <dbReference type="Proteomes" id="UP000321793"/>
    </source>
</evidence>
<dbReference type="EMBL" id="BKBA01000003">
    <property type="protein sequence ID" value="GEQ13070.1"/>
    <property type="molecule type" value="Genomic_DNA"/>
</dbReference>
<name>A0A512SYN7_9MICO</name>
<dbReference type="Proteomes" id="UP000321793">
    <property type="component" value="Unassembled WGS sequence"/>
</dbReference>
<comment type="caution">
    <text evidence="1">The sequence shown here is derived from an EMBL/GenBank/DDBJ whole genome shotgun (WGS) entry which is preliminary data.</text>
</comment>
<sequence>MRRRFDFAFAPAYRLPAMLFGIRPETAWVDVGDDELRVRFGPWRLTTALENITGCEESGGFAWIKTAGPPHLSLTDRGVTFATNGDRALCVTFRDPVPGIDPTRTIKHPGATLTVVRPDLLRDVLTDLTGGSAAGTTSPTNG</sequence>
<accession>A0A512SYN7</accession>
<reference evidence="1 2" key="1">
    <citation type="submission" date="2019-07" db="EMBL/GenBank/DDBJ databases">
        <title>Whole genome shotgun sequence of Knoellia locipacati NBRC 109775.</title>
        <authorList>
            <person name="Hosoyama A."/>
            <person name="Uohara A."/>
            <person name="Ohji S."/>
            <person name="Ichikawa N."/>
        </authorList>
    </citation>
    <scope>NUCLEOTIDE SEQUENCE [LARGE SCALE GENOMIC DNA]</scope>
    <source>
        <strain evidence="1 2">NBRC 109775</strain>
    </source>
</reference>
<organism evidence="1 2">
    <name type="scientific">Knoellia locipacati</name>
    <dbReference type="NCBI Taxonomy" id="882824"/>
    <lineage>
        <taxon>Bacteria</taxon>
        <taxon>Bacillati</taxon>
        <taxon>Actinomycetota</taxon>
        <taxon>Actinomycetes</taxon>
        <taxon>Micrococcales</taxon>
        <taxon>Intrasporangiaceae</taxon>
        <taxon>Knoellia</taxon>
    </lineage>
</organism>
<dbReference type="OrthoDB" id="191189at2"/>
<dbReference type="RefSeq" id="WP_147062874.1">
    <property type="nucleotide sequence ID" value="NZ_BAABDN010000001.1"/>
</dbReference>
<proteinExistence type="predicted"/>
<keyword evidence="2" id="KW-1185">Reference proteome</keyword>
<protein>
    <submittedName>
        <fullName evidence="1">Uncharacterized protein</fullName>
    </submittedName>
</protein>
<dbReference type="AlphaFoldDB" id="A0A512SYN7"/>
<evidence type="ECO:0000313" key="1">
    <source>
        <dbReference type="EMBL" id="GEQ13070.1"/>
    </source>
</evidence>